<dbReference type="GO" id="GO:0008237">
    <property type="term" value="F:metallopeptidase activity"/>
    <property type="evidence" value="ECO:0007669"/>
    <property type="project" value="UniProtKB-KW"/>
</dbReference>
<keyword evidence="2" id="KW-0378">Hydrolase</keyword>
<dbReference type="InterPro" id="IPR005162">
    <property type="entry name" value="Retrotrans_gag_dom"/>
</dbReference>
<evidence type="ECO:0000259" key="1">
    <source>
        <dbReference type="Pfam" id="PF03732"/>
    </source>
</evidence>
<reference evidence="3" key="1">
    <citation type="journal article" date="2019" name="Plant Biotechnol. J.">
        <title>Genome sequencing of the Australian wild diploid species Gossypium australe highlights disease resistance and delayed gland morphogenesis.</title>
        <authorList>
            <person name="Cai Y."/>
            <person name="Cai X."/>
            <person name="Wang Q."/>
            <person name="Wang P."/>
            <person name="Zhang Y."/>
            <person name="Cai C."/>
            <person name="Xu Y."/>
            <person name="Wang K."/>
            <person name="Zhou Z."/>
            <person name="Wang C."/>
            <person name="Geng S."/>
            <person name="Li B."/>
            <person name="Dong Q."/>
            <person name="Hou Y."/>
            <person name="Wang H."/>
            <person name="Ai P."/>
            <person name="Liu Z."/>
            <person name="Yi F."/>
            <person name="Sun M."/>
            <person name="An G."/>
            <person name="Cheng J."/>
            <person name="Zhang Y."/>
            <person name="Shi Q."/>
            <person name="Xie Y."/>
            <person name="Shi X."/>
            <person name="Chang Y."/>
            <person name="Huang F."/>
            <person name="Chen Y."/>
            <person name="Hong S."/>
            <person name="Mi L."/>
            <person name="Sun Q."/>
            <person name="Zhang L."/>
            <person name="Zhou B."/>
            <person name="Peng R."/>
            <person name="Zhang X."/>
            <person name="Liu F."/>
        </authorList>
    </citation>
    <scope>NUCLEOTIDE SEQUENCE [LARGE SCALE GENOMIC DNA]</scope>
    <source>
        <strain evidence="3">cv. PA1801</strain>
    </source>
</reference>
<gene>
    <name evidence="2" type="ORF">EPI10_001824</name>
</gene>
<dbReference type="AlphaFoldDB" id="A0A5B6VC43"/>
<dbReference type="EMBL" id="SMMG02000007">
    <property type="protein sequence ID" value="KAA3466755.1"/>
    <property type="molecule type" value="Genomic_DNA"/>
</dbReference>
<dbReference type="Pfam" id="PF03732">
    <property type="entry name" value="Retrotrans_gag"/>
    <property type="match status" value="1"/>
</dbReference>
<keyword evidence="3" id="KW-1185">Reference proteome</keyword>
<name>A0A5B6VC43_9ROSI</name>
<proteinExistence type="predicted"/>
<organism evidence="2 3">
    <name type="scientific">Gossypium australe</name>
    <dbReference type="NCBI Taxonomy" id="47621"/>
    <lineage>
        <taxon>Eukaryota</taxon>
        <taxon>Viridiplantae</taxon>
        <taxon>Streptophyta</taxon>
        <taxon>Embryophyta</taxon>
        <taxon>Tracheophyta</taxon>
        <taxon>Spermatophyta</taxon>
        <taxon>Magnoliopsida</taxon>
        <taxon>eudicotyledons</taxon>
        <taxon>Gunneridae</taxon>
        <taxon>Pentapetalae</taxon>
        <taxon>rosids</taxon>
        <taxon>malvids</taxon>
        <taxon>Malvales</taxon>
        <taxon>Malvaceae</taxon>
        <taxon>Malvoideae</taxon>
        <taxon>Gossypium</taxon>
    </lineage>
</organism>
<evidence type="ECO:0000313" key="3">
    <source>
        <dbReference type="Proteomes" id="UP000325315"/>
    </source>
</evidence>
<accession>A0A5B6VC43</accession>
<dbReference type="OrthoDB" id="2272416at2759"/>
<keyword evidence="2" id="KW-0645">Protease</keyword>
<evidence type="ECO:0000313" key="2">
    <source>
        <dbReference type="EMBL" id="KAA3466755.1"/>
    </source>
</evidence>
<dbReference type="GO" id="GO:0006508">
    <property type="term" value="P:proteolysis"/>
    <property type="evidence" value="ECO:0007669"/>
    <property type="project" value="UniProtKB-KW"/>
</dbReference>
<comment type="caution">
    <text evidence="2">The sequence shown here is derived from an EMBL/GenBank/DDBJ whole genome shotgun (WGS) entry which is preliminary data.</text>
</comment>
<dbReference type="Proteomes" id="UP000325315">
    <property type="component" value="Unassembled WGS sequence"/>
</dbReference>
<protein>
    <submittedName>
        <fullName evidence="2">ATP-dependent zinc metalloprotease FtsH</fullName>
    </submittedName>
</protein>
<feature type="domain" description="Retrotransposon gag" evidence="1">
    <location>
        <begin position="19"/>
        <end position="73"/>
    </location>
</feature>
<sequence length="73" mass="8740">MELSYLGVSQESSLMWLSIVFLLRDKSYQWWLIVKEGTQPDRLTWEYVKTTFQSKYVGASYVDARRHEFLNLT</sequence>
<keyword evidence="2" id="KW-0482">Metalloprotease</keyword>